<dbReference type="Proteomes" id="UP000000305">
    <property type="component" value="Unassembled WGS sequence"/>
</dbReference>
<organism evidence="2 3">
    <name type="scientific">Daphnia pulex</name>
    <name type="common">Water flea</name>
    <dbReference type="NCBI Taxonomy" id="6669"/>
    <lineage>
        <taxon>Eukaryota</taxon>
        <taxon>Metazoa</taxon>
        <taxon>Ecdysozoa</taxon>
        <taxon>Arthropoda</taxon>
        <taxon>Crustacea</taxon>
        <taxon>Branchiopoda</taxon>
        <taxon>Diplostraca</taxon>
        <taxon>Cladocera</taxon>
        <taxon>Anomopoda</taxon>
        <taxon>Daphniidae</taxon>
        <taxon>Daphnia</taxon>
    </lineage>
</organism>
<dbReference type="AlphaFoldDB" id="E9G277"/>
<keyword evidence="3" id="KW-1185">Reference proteome</keyword>
<evidence type="ECO:0000256" key="1">
    <source>
        <dbReference type="SAM" id="Phobius"/>
    </source>
</evidence>
<protein>
    <submittedName>
        <fullName evidence="2">Uncharacterized protein</fullName>
    </submittedName>
</protein>
<gene>
    <name evidence="2" type="ORF">DAPPUDRAFT_98064</name>
</gene>
<evidence type="ECO:0000313" key="2">
    <source>
        <dbReference type="EMBL" id="EFX86196.1"/>
    </source>
</evidence>
<keyword evidence="1" id="KW-0812">Transmembrane</keyword>
<dbReference type="InParanoid" id="E9G277"/>
<name>E9G277_DAPPU</name>
<proteinExistence type="predicted"/>
<dbReference type="EMBL" id="GL732530">
    <property type="protein sequence ID" value="EFX86196.1"/>
    <property type="molecule type" value="Genomic_DNA"/>
</dbReference>
<feature type="transmembrane region" description="Helical" evidence="1">
    <location>
        <begin position="48"/>
        <end position="66"/>
    </location>
</feature>
<evidence type="ECO:0000313" key="3">
    <source>
        <dbReference type="Proteomes" id="UP000000305"/>
    </source>
</evidence>
<keyword evidence="1" id="KW-1133">Transmembrane helix</keyword>
<keyword evidence="1" id="KW-0472">Membrane</keyword>
<reference evidence="2 3" key="1">
    <citation type="journal article" date="2011" name="Science">
        <title>The ecoresponsive genome of Daphnia pulex.</title>
        <authorList>
            <person name="Colbourne J.K."/>
            <person name="Pfrender M.E."/>
            <person name="Gilbert D."/>
            <person name="Thomas W.K."/>
            <person name="Tucker A."/>
            <person name="Oakley T.H."/>
            <person name="Tokishita S."/>
            <person name="Aerts A."/>
            <person name="Arnold G.J."/>
            <person name="Basu M.K."/>
            <person name="Bauer D.J."/>
            <person name="Caceres C.E."/>
            <person name="Carmel L."/>
            <person name="Casola C."/>
            <person name="Choi J.H."/>
            <person name="Detter J.C."/>
            <person name="Dong Q."/>
            <person name="Dusheyko S."/>
            <person name="Eads B.D."/>
            <person name="Frohlich T."/>
            <person name="Geiler-Samerotte K.A."/>
            <person name="Gerlach D."/>
            <person name="Hatcher P."/>
            <person name="Jogdeo S."/>
            <person name="Krijgsveld J."/>
            <person name="Kriventseva E.V."/>
            <person name="Kultz D."/>
            <person name="Laforsch C."/>
            <person name="Lindquist E."/>
            <person name="Lopez J."/>
            <person name="Manak J.R."/>
            <person name="Muller J."/>
            <person name="Pangilinan J."/>
            <person name="Patwardhan R.P."/>
            <person name="Pitluck S."/>
            <person name="Pritham E.J."/>
            <person name="Rechtsteiner A."/>
            <person name="Rho M."/>
            <person name="Rogozin I.B."/>
            <person name="Sakarya O."/>
            <person name="Salamov A."/>
            <person name="Schaack S."/>
            <person name="Shapiro H."/>
            <person name="Shiga Y."/>
            <person name="Skalitzky C."/>
            <person name="Smith Z."/>
            <person name="Souvorov A."/>
            <person name="Sung W."/>
            <person name="Tang Z."/>
            <person name="Tsuchiya D."/>
            <person name="Tu H."/>
            <person name="Vos H."/>
            <person name="Wang M."/>
            <person name="Wolf Y.I."/>
            <person name="Yamagata H."/>
            <person name="Yamada T."/>
            <person name="Ye Y."/>
            <person name="Shaw J.R."/>
            <person name="Andrews J."/>
            <person name="Crease T.J."/>
            <person name="Tang H."/>
            <person name="Lucas S.M."/>
            <person name="Robertson H.M."/>
            <person name="Bork P."/>
            <person name="Koonin E.V."/>
            <person name="Zdobnov E.M."/>
            <person name="Grigoriev I.V."/>
            <person name="Lynch M."/>
            <person name="Boore J.L."/>
        </authorList>
    </citation>
    <scope>NUCLEOTIDE SEQUENCE [LARGE SCALE GENOMIC DNA]</scope>
</reference>
<dbReference type="HOGENOM" id="CLU_1788812_0_0_1"/>
<accession>E9G277</accession>
<dbReference type="KEGG" id="dpx:DAPPUDRAFT_98064"/>
<sequence>MDLQNPISESPAKSYRRLTLVFSRQLQSFKVLPVYNNMMSIRCLKLNALQLLAIFLLSFLILNALAHDEINSETISSDTLNPSSNINGLDVYSESPQLTRVVRQRRPILTGAAVAVVVANNRRPYYASNYYYPTSGYSNGCNCNG</sequence>